<dbReference type="OrthoDB" id="350632at2157"/>
<dbReference type="Proteomes" id="UP000509667">
    <property type="component" value="Chromosome"/>
</dbReference>
<protein>
    <submittedName>
        <fullName evidence="1">Uncharacterized protein</fullName>
    </submittedName>
</protein>
<gene>
    <name evidence="1" type="ORF">HZS55_15765</name>
</gene>
<evidence type="ECO:0000313" key="2">
    <source>
        <dbReference type="Proteomes" id="UP000509667"/>
    </source>
</evidence>
<name>A0A7D5T7Y4_9EURY</name>
<organism evidence="1 2">
    <name type="scientific">Halosimplex rubrum</name>
    <dbReference type="NCBI Taxonomy" id="869889"/>
    <lineage>
        <taxon>Archaea</taxon>
        <taxon>Methanobacteriati</taxon>
        <taxon>Methanobacteriota</taxon>
        <taxon>Stenosarchaea group</taxon>
        <taxon>Halobacteria</taxon>
        <taxon>Halobacteriales</taxon>
        <taxon>Haloarculaceae</taxon>
        <taxon>Halosimplex</taxon>
    </lineage>
</organism>
<keyword evidence="2" id="KW-1185">Reference proteome</keyword>
<evidence type="ECO:0000313" key="1">
    <source>
        <dbReference type="EMBL" id="QLH78655.1"/>
    </source>
</evidence>
<accession>A0A7D5T7Y4</accession>
<sequence length="95" mass="10686">MDDAEKWREVGRKAVGMELEDARYDVESALYAITVDTMFRGGDPTADQVKEARMALNLAHRILEEYVAPAAGCEPWGDPVPDMPYGRAKEVYHLE</sequence>
<reference evidence="1 2" key="1">
    <citation type="submission" date="2020-07" db="EMBL/GenBank/DDBJ databases">
        <title>Halosimplex pelagicum sp. nov. and Halosimplex rubrum sp. nov., isolated from salted brown alga Laminaria, and emended description of the genus Halosimplex.</title>
        <authorList>
            <person name="Cui H."/>
        </authorList>
    </citation>
    <scope>NUCLEOTIDE SEQUENCE [LARGE SCALE GENOMIC DNA]</scope>
    <source>
        <strain evidence="1 2">R27</strain>
    </source>
</reference>
<dbReference type="KEGG" id="hrr:HZS55_15765"/>
<proteinExistence type="predicted"/>
<dbReference type="RefSeq" id="WP_179908534.1">
    <property type="nucleotide sequence ID" value="NZ_CP058910.1"/>
</dbReference>
<dbReference type="EMBL" id="CP058910">
    <property type="protein sequence ID" value="QLH78655.1"/>
    <property type="molecule type" value="Genomic_DNA"/>
</dbReference>
<dbReference type="GeneID" id="56079350"/>
<dbReference type="AlphaFoldDB" id="A0A7D5T7Y4"/>